<name>A0A382IMR5_9ZZZZ</name>
<dbReference type="AlphaFoldDB" id="A0A382IMR5"/>
<organism evidence="1">
    <name type="scientific">marine metagenome</name>
    <dbReference type="NCBI Taxonomy" id="408172"/>
    <lineage>
        <taxon>unclassified sequences</taxon>
        <taxon>metagenomes</taxon>
        <taxon>ecological metagenomes</taxon>
    </lineage>
</organism>
<gene>
    <name evidence="1" type="ORF">METZ01_LOCUS253804</name>
</gene>
<feature type="non-terminal residue" evidence="1">
    <location>
        <position position="67"/>
    </location>
</feature>
<protein>
    <submittedName>
        <fullName evidence="1">Uncharacterized protein</fullName>
    </submittedName>
</protein>
<evidence type="ECO:0000313" key="1">
    <source>
        <dbReference type="EMBL" id="SVC00950.1"/>
    </source>
</evidence>
<dbReference type="EMBL" id="UINC01068368">
    <property type="protein sequence ID" value="SVC00950.1"/>
    <property type="molecule type" value="Genomic_DNA"/>
</dbReference>
<sequence>MVTGKMVQRLFLFLLLIFVGPGVVLPAHADNTRLLDGLNAKSFKAKITAVEKLAASGDSRVVAPLRA</sequence>
<proteinExistence type="predicted"/>
<reference evidence="1" key="1">
    <citation type="submission" date="2018-05" db="EMBL/GenBank/DDBJ databases">
        <authorList>
            <person name="Lanie J.A."/>
            <person name="Ng W.-L."/>
            <person name="Kazmierczak K.M."/>
            <person name="Andrzejewski T.M."/>
            <person name="Davidsen T.M."/>
            <person name="Wayne K.J."/>
            <person name="Tettelin H."/>
            <person name="Glass J.I."/>
            <person name="Rusch D."/>
            <person name="Podicherti R."/>
            <person name="Tsui H.-C.T."/>
            <person name="Winkler M.E."/>
        </authorList>
    </citation>
    <scope>NUCLEOTIDE SEQUENCE</scope>
</reference>
<accession>A0A382IMR5</accession>